<reference evidence="1" key="1">
    <citation type="submission" date="2018-11" db="EMBL/GenBank/DDBJ databases">
        <authorList>
            <person name="Alioto T."/>
            <person name="Alioto T."/>
        </authorList>
    </citation>
    <scope>NUCLEOTIDE SEQUENCE</scope>
</reference>
<organism evidence="1 2">
    <name type="scientific">Mytilus galloprovincialis</name>
    <name type="common">Mediterranean mussel</name>
    <dbReference type="NCBI Taxonomy" id="29158"/>
    <lineage>
        <taxon>Eukaryota</taxon>
        <taxon>Metazoa</taxon>
        <taxon>Spiralia</taxon>
        <taxon>Lophotrochozoa</taxon>
        <taxon>Mollusca</taxon>
        <taxon>Bivalvia</taxon>
        <taxon>Autobranchia</taxon>
        <taxon>Pteriomorphia</taxon>
        <taxon>Mytilida</taxon>
        <taxon>Mytiloidea</taxon>
        <taxon>Mytilidae</taxon>
        <taxon>Mytilinae</taxon>
        <taxon>Mytilus</taxon>
    </lineage>
</organism>
<evidence type="ECO:0008006" key="3">
    <source>
        <dbReference type="Google" id="ProtNLM"/>
    </source>
</evidence>
<dbReference type="EMBL" id="UYJE01001353">
    <property type="protein sequence ID" value="VDI01449.1"/>
    <property type="molecule type" value="Genomic_DNA"/>
</dbReference>
<gene>
    <name evidence="1" type="ORF">MGAL_10B010889</name>
</gene>
<dbReference type="Proteomes" id="UP000596742">
    <property type="component" value="Unassembled WGS sequence"/>
</dbReference>
<proteinExistence type="predicted"/>
<name>A0A8B6C7V3_MYTGA</name>
<protein>
    <recommendedName>
        <fullName evidence="3">C1q domain-containing protein</fullName>
    </recommendedName>
</protein>
<dbReference type="Gene3D" id="2.60.120.40">
    <property type="match status" value="1"/>
</dbReference>
<accession>A0A8B6C7V3</accession>
<evidence type="ECO:0000313" key="2">
    <source>
        <dbReference type="Proteomes" id="UP000596742"/>
    </source>
</evidence>
<keyword evidence="2" id="KW-1185">Reference proteome</keyword>
<comment type="caution">
    <text evidence="1">The sequence shown here is derived from an EMBL/GenBank/DDBJ whole genome shotgun (WGS) entry which is preliminary data.</text>
</comment>
<evidence type="ECO:0000313" key="1">
    <source>
        <dbReference type="EMBL" id="VDI01449.1"/>
    </source>
</evidence>
<dbReference type="InterPro" id="IPR008983">
    <property type="entry name" value="Tumour_necrosis_fac-like_dom"/>
</dbReference>
<dbReference type="AlphaFoldDB" id="A0A8B6C7V3"/>
<sequence length="100" mass="11209">MSALGLTGKFKCEKKGLYLISAYLMTETQEYVEFHLYKNGGKMSGLSSPQITSGTKYRTSTFLTLQSLNINDVLEVRAAFVVNVYDDNFSCLSFLQLTNN</sequence>
<dbReference type="SUPFAM" id="SSF49842">
    <property type="entry name" value="TNF-like"/>
    <property type="match status" value="1"/>
</dbReference>